<name>A0A835P8Z2_VANPL</name>
<comment type="caution">
    <text evidence="2">The sequence shown here is derived from an EMBL/GenBank/DDBJ whole genome shotgun (WGS) entry which is preliminary data.</text>
</comment>
<reference evidence="2 3" key="1">
    <citation type="journal article" date="2020" name="Nat. Food">
        <title>A phased Vanilla planifolia genome enables genetic improvement of flavour and production.</title>
        <authorList>
            <person name="Hasing T."/>
            <person name="Tang H."/>
            <person name="Brym M."/>
            <person name="Khazi F."/>
            <person name="Huang T."/>
            <person name="Chambers A.H."/>
        </authorList>
    </citation>
    <scope>NUCLEOTIDE SEQUENCE [LARGE SCALE GENOMIC DNA]</scope>
    <source>
        <tissue evidence="2">Leaf</tissue>
    </source>
</reference>
<feature type="compositionally biased region" description="Acidic residues" evidence="1">
    <location>
        <begin position="84"/>
        <end position="96"/>
    </location>
</feature>
<dbReference type="AlphaFoldDB" id="A0A835P8Z2"/>
<proteinExistence type="predicted"/>
<evidence type="ECO:0000313" key="3">
    <source>
        <dbReference type="Proteomes" id="UP000636800"/>
    </source>
</evidence>
<feature type="region of interest" description="Disordered" evidence="1">
    <location>
        <begin position="137"/>
        <end position="163"/>
    </location>
</feature>
<sequence length="163" mass="17934">MSLIACGELGGRGDLPILVFGEYIEAIVVDADAIVRVSGRDGDLEADGEEIGEEEVGVGGEVELVDGAVLEEEFGLCWAKDEPDHEDDEEDQDDEAQQTSKDPADNLLAVVGSVLSTILFRHRIKMRVIDQRFSSPETRETRMGNRGSGGELQWWEVNKNSER</sequence>
<dbReference type="Proteomes" id="UP000636800">
    <property type="component" value="Unassembled WGS sequence"/>
</dbReference>
<evidence type="ECO:0000313" key="2">
    <source>
        <dbReference type="EMBL" id="KAG0449225.1"/>
    </source>
</evidence>
<organism evidence="2 3">
    <name type="scientific">Vanilla planifolia</name>
    <name type="common">Vanilla</name>
    <dbReference type="NCBI Taxonomy" id="51239"/>
    <lineage>
        <taxon>Eukaryota</taxon>
        <taxon>Viridiplantae</taxon>
        <taxon>Streptophyta</taxon>
        <taxon>Embryophyta</taxon>
        <taxon>Tracheophyta</taxon>
        <taxon>Spermatophyta</taxon>
        <taxon>Magnoliopsida</taxon>
        <taxon>Liliopsida</taxon>
        <taxon>Asparagales</taxon>
        <taxon>Orchidaceae</taxon>
        <taxon>Vanilloideae</taxon>
        <taxon>Vanilleae</taxon>
        <taxon>Vanilla</taxon>
    </lineage>
</organism>
<dbReference type="EMBL" id="JADCNL010000199">
    <property type="protein sequence ID" value="KAG0449225.1"/>
    <property type="molecule type" value="Genomic_DNA"/>
</dbReference>
<dbReference type="OrthoDB" id="47798at2759"/>
<feature type="region of interest" description="Disordered" evidence="1">
    <location>
        <begin position="76"/>
        <end position="104"/>
    </location>
</feature>
<keyword evidence="3" id="KW-1185">Reference proteome</keyword>
<accession>A0A835P8Z2</accession>
<protein>
    <submittedName>
        <fullName evidence="2">Uncharacterized protein</fullName>
    </submittedName>
</protein>
<gene>
    <name evidence="2" type="ORF">HPP92_027464</name>
</gene>
<evidence type="ECO:0000256" key="1">
    <source>
        <dbReference type="SAM" id="MobiDB-lite"/>
    </source>
</evidence>